<dbReference type="InParanoid" id="G4YNU2"/>
<keyword evidence="1" id="KW-0472">Membrane</keyword>
<gene>
    <name evidence="2" type="ORF">PHYSODRAFT_477021</name>
</gene>
<dbReference type="AlphaFoldDB" id="G4YNU2"/>
<evidence type="ECO:0000256" key="1">
    <source>
        <dbReference type="SAM" id="Phobius"/>
    </source>
</evidence>
<dbReference type="EMBL" id="JH159151">
    <property type="protein sequence ID" value="EGZ30650.1"/>
    <property type="molecule type" value="Genomic_DNA"/>
</dbReference>
<dbReference type="Proteomes" id="UP000002640">
    <property type="component" value="Unassembled WGS sequence"/>
</dbReference>
<dbReference type="GeneID" id="20654836"/>
<feature type="transmembrane region" description="Helical" evidence="1">
    <location>
        <begin position="38"/>
        <end position="59"/>
    </location>
</feature>
<dbReference type="KEGG" id="psoj:PHYSODRAFT_477021"/>
<evidence type="ECO:0000313" key="2">
    <source>
        <dbReference type="EMBL" id="EGZ30650.1"/>
    </source>
</evidence>
<accession>G4YNU2</accession>
<feature type="transmembrane region" description="Helical" evidence="1">
    <location>
        <begin position="12"/>
        <end position="32"/>
    </location>
</feature>
<keyword evidence="1" id="KW-0812">Transmembrane</keyword>
<keyword evidence="1" id="KW-1133">Transmembrane helix</keyword>
<feature type="transmembrane region" description="Helical" evidence="1">
    <location>
        <begin position="121"/>
        <end position="146"/>
    </location>
</feature>
<organism evidence="2 3">
    <name type="scientific">Phytophthora sojae (strain P6497)</name>
    <name type="common">Soybean stem and root rot agent</name>
    <name type="synonym">Phytophthora megasperma f. sp. glycines</name>
    <dbReference type="NCBI Taxonomy" id="1094619"/>
    <lineage>
        <taxon>Eukaryota</taxon>
        <taxon>Sar</taxon>
        <taxon>Stramenopiles</taxon>
        <taxon>Oomycota</taxon>
        <taxon>Peronosporomycetes</taxon>
        <taxon>Peronosporales</taxon>
        <taxon>Peronosporaceae</taxon>
        <taxon>Phytophthora</taxon>
    </lineage>
</organism>
<proteinExistence type="predicted"/>
<dbReference type="RefSeq" id="XP_009517925.1">
    <property type="nucleotide sequence ID" value="XM_009519630.1"/>
</dbReference>
<keyword evidence="3" id="KW-1185">Reference proteome</keyword>
<name>G4YNU2_PHYSP</name>
<sequence>MRLSAHGAKNVHRLLLMFLLVDQGVMSDFFLLSTQEGIFGRIQSISLGYNLAGLMSMVFEMMETMNWMNEKLRCQVKRLLFNYETVLIGEFITAAVLQQYLISLSRSQLKDTQPAAEVVSYYLMGPVGHIVLALGCLTIIVFTRAIGAVAFARWRFGTIQVLAKTCSVDAALGARSKLVLLHGYVWENGELYYSPRSLKALGVLKAVEADGRELFVHTTLHWVSTPHNNLTVLGTGEDRRVKPTTECPCSSIITFFDRELGGNAVDAECYIGGTLLPQTNGDGRWCCGKRQSERVCCSPEATSGPTQIKIRVRTL</sequence>
<protein>
    <submittedName>
        <fullName evidence="2">Uncharacterized protein</fullName>
    </submittedName>
</protein>
<reference evidence="2 3" key="1">
    <citation type="journal article" date="2006" name="Science">
        <title>Phytophthora genome sequences uncover evolutionary origins and mechanisms of pathogenesis.</title>
        <authorList>
            <person name="Tyler B.M."/>
            <person name="Tripathy S."/>
            <person name="Zhang X."/>
            <person name="Dehal P."/>
            <person name="Jiang R.H."/>
            <person name="Aerts A."/>
            <person name="Arredondo F.D."/>
            <person name="Baxter L."/>
            <person name="Bensasson D."/>
            <person name="Beynon J.L."/>
            <person name="Chapman J."/>
            <person name="Damasceno C.M."/>
            <person name="Dorrance A.E."/>
            <person name="Dou D."/>
            <person name="Dickerman A.W."/>
            <person name="Dubchak I.L."/>
            <person name="Garbelotto M."/>
            <person name="Gijzen M."/>
            <person name="Gordon S.G."/>
            <person name="Govers F."/>
            <person name="Grunwald N.J."/>
            <person name="Huang W."/>
            <person name="Ivors K.L."/>
            <person name="Jones R.W."/>
            <person name="Kamoun S."/>
            <person name="Krampis K."/>
            <person name="Lamour K.H."/>
            <person name="Lee M.K."/>
            <person name="McDonald W.H."/>
            <person name="Medina M."/>
            <person name="Meijer H.J."/>
            <person name="Nordberg E.K."/>
            <person name="Maclean D.J."/>
            <person name="Ospina-Giraldo M.D."/>
            <person name="Morris P.F."/>
            <person name="Phuntumart V."/>
            <person name="Putnam N.H."/>
            <person name="Rash S."/>
            <person name="Rose J.K."/>
            <person name="Sakihama Y."/>
            <person name="Salamov A.A."/>
            <person name="Savidor A."/>
            <person name="Scheuring C.F."/>
            <person name="Smith B.M."/>
            <person name="Sobral B.W."/>
            <person name="Terry A."/>
            <person name="Torto-Alalibo T.A."/>
            <person name="Win J."/>
            <person name="Xu Z."/>
            <person name="Zhang H."/>
            <person name="Grigoriev I.V."/>
            <person name="Rokhsar D.S."/>
            <person name="Boore J.L."/>
        </authorList>
    </citation>
    <scope>NUCLEOTIDE SEQUENCE [LARGE SCALE GENOMIC DNA]</scope>
    <source>
        <strain evidence="2 3">P6497</strain>
    </source>
</reference>
<evidence type="ECO:0000313" key="3">
    <source>
        <dbReference type="Proteomes" id="UP000002640"/>
    </source>
</evidence>
<feature type="transmembrane region" description="Helical" evidence="1">
    <location>
        <begin position="80"/>
        <end position="101"/>
    </location>
</feature>